<evidence type="ECO:0000313" key="7">
    <source>
        <dbReference type="Proteomes" id="UP000645966"/>
    </source>
</evidence>
<dbReference type="FunFam" id="3.40.309.10:FF:000009">
    <property type="entry name" value="Aldehyde dehydrogenase A"/>
    <property type="match status" value="1"/>
</dbReference>
<evidence type="ECO:0000259" key="5">
    <source>
        <dbReference type="Pfam" id="PF00171"/>
    </source>
</evidence>
<evidence type="ECO:0000256" key="2">
    <source>
        <dbReference type="ARBA" id="ARBA00023002"/>
    </source>
</evidence>
<dbReference type="InterPro" id="IPR016161">
    <property type="entry name" value="Ald_DH/histidinol_DH"/>
</dbReference>
<dbReference type="InterPro" id="IPR016162">
    <property type="entry name" value="Ald_DH_N"/>
</dbReference>
<dbReference type="InterPro" id="IPR015590">
    <property type="entry name" value="Aldehyde_DH_dom"/>
</dbReference>
<feature type="active site" evidence="3">
    <location>
        <position position="238"/>
    </location>
</feature>
<dbReference type="GO" id="GO:0016620">
    <property type="term" value="F:oxidoreductase activity, acting on the aldehyde or oxo group of donors, NAD or NADP as acceptor"/>
    <property type="evidence" value="ECO:0007669"/>
    <property type="project" value="InterPro"/>
</dbReference>
<dbReference type="NCBIfam" id="NF006916">
    <property type="entry name" value="PRK09407.1"/>
    <property type="match status" value="1"/>
</dbReference>
<dbReference type="PANTHER" id="PTHR11699">
    <property type="entry name" value="ALDEHYDE DEHYDROGENASE-RELATED"/>
    <property type="match status" value="1"/>
</dbReference>
<keyword evidence="7" id="KW-1185">Reference proteome</keyword>
<proteinExistence type="inferred from homology"/>
<feature type="domain" description="Aldehyde dehydrogenase" evidence="5">
    <location>
        <begin position="9"/>
        <end position="464"/>
    </location>
</feature>
<reference evidence="6" key="1">
    <citation type="submission" date="2020-12" db="EMBL/GenBank/DDBJ databases">
        <title>Genome public.</title>
        <authorList>
            <person name="Sun Q."/>
        </authorList>
    </citation>
    <scope>NUCLEOTIDE SEQUENCE</scope>
    <source>
        <strain evidence="6">CCM 8863</strain>
    </source>
</reference>
<sequence>MTDSSTTAAAITITCPADGRTVGQVTGHTRADVRSAFAVARRAQPVWAATPVSERKSIMLRFHDLVLSHRDELLDLIQAETGKNRASAFDEVLDVAVTARHYAFAAAGLLAPERVKGALPVLTRTVVERAPVGVVGVISPWNYPLSMAVSDAVPALLAGNAVVLKPDSATPLTALKASELLSAAGLPAELFQVLPGAGEEVGGAIADECDYLMFTGSTATGRILGAKAGERLIGYSAELGGKNPLIVAPDADLARAARGARQACFANTGQLCISVERIYVHEEVAGDFTARFLAEVSSMTVGAGPGWDVDMGCLISEGHLERVRSMVDDAVSRGARVLAGGRPLPDLGPTFYAPTVLTDVPPDAELYDGEVFGPVVFLETVASVDEAVERANETTYGLNASVWAAPSTGRRIASRLHAGTVNVNEGFAAAWGSVAAPMGGWRASGLGRRHGAVGLTKYTETRTVATQHLMPVSGPPGVDRELFSDVMSTALRWGKRVLR</sequence>
<gene>
    <name evidence="6" type="ORF">JDV75_08380</name>
</gene>
<dbReference type="Gene3D" id="3.40.309.10">
    <property type="entry name" value="Aldehyde Dehydrogenase, Chain A, domain 2"/>
    <property type="match status" value="1"/>
</dbReference>
<comment type="caution">
    <text evidence="6">The sequence shown here is derived from an EMBL/GenBank/DDBJ whole genome shotgun (WGS) entry which is preliminary data.</text>
</comment>
<evidence type="ECO:0000256" key="4">
    <source>
        <dbReference type="RuleBase" id="RU003345"/>
    </source>
</evidence>
<comment type="similarity">
    <text evidence="1 4">Belongs to the aldehyde dehydrogenase family.</text>
</comment>
<accession>A0A934I7A5</accession>
<dbReference type="PROSITE" id="PS00687">
    <property type="entry name" value="ALDEHYDE_DEHYDR_GLU"/>
    <property type="match status" value="1"/>
</dbReference>
<organism evidence="6 7">
    <name type="scientific">Corynebacterium meridianum</name>
    <dbReference type="NCBI Taxonomy" id="2765363"/>
    <lineage>
        <taxon>Bacteria</taxon>
        <taxon>Bacillati</taxon>
        <taxon>Actinomycetota</taxon>
        <taxon>Actinomycetes</taxon>
        <taxon>Mycobacteriales</taxon>
        <taxon>Corynebacteriaceae</taxon>
        <taxon>Corynebacterium</taxon>
    </lineage>
</organism>
<dbReference type="Pfam" id="PF00171">
    <property type="entry name" value="Aldedh"/>
    <property type="match status" value="1"/>
</dbReference>
<dbReference type="SUPFAM" id="SSF53720">
    <property type="entry name" value="ALDH-like"/>
    <property type="match status" value="1"/>
</dbReference>
<dbReference type="Gene3D" id="3.40.605.10">
    <property type="entry name" value="Aldehyde Dehydrogenase, Chain A, domain 1"/>
    <property type="match status" value="1"/>
</dbReference>
<dbReference type="InterPro" id="IPR016163">
    <property type="entry name" value="Ald_DH_C"/>
</dbReference>
<protein>
    <submittedName>
        <fullName evidence="6">Succinate-semialdehyde dehydrogenase (NADP(+))</fullName>
    </submittedName>
</protein>
<evidence type="ECO:0000256" key="3">
    <source>
        <dbReference type="PROSITE-ProRule" id="PRU10007"/>
    </source>
</evidence>
<dbReference type="AlphaFoldDB" id="A0A934I7A5"/>
<name>A0A934I7A5_9CORY</name>
<dbReference type="RefSeq" id="WP_198738808.1">
    <property type="nucleotide sequence ID" value="NZ_JAEIOS010000013.1"/>
</dbReference>
<evidence type="ECO:0000256" key="1">
    <source>
        <dbReference type="ARBA" id="ARBA00009986"/>
    </source>
</evidence>
<dbReference type="InterPro" id="IPR029510">
    <property type="entry name" value="Ald_DH_CS_GLU"/>
</dbReference>
<dbReference type="EMBL" id="JAEIOS010000013">
    <property type="protein sequence ID" value="MBI8989775.1"/>
    <property type="molecule type" value="Genomic_DNA"/>
</dbReference>
<keyword evidence="2 4" id="KW-0560">Oxidoreductase</keyword>
<dbReference type="Proteomes" id="UP000645966">
    <property type="component" value="Unassembled WGS sequence"/>
</dbReference>
<evidence type="ECO:0000313" key="6">
    <source>
        <dbReference type="EMBL" id="MBI8989775.1"/>
    </source>
</evidence>